<feature type="signal peptide" evidence="1">
    <location>
        <begin position="1"/>
        <end position="15"/>
    </location>
</feature>
<dbReference type="InterPro" id="IPR004843">
    <property type="entry name" value="Calcineurin-like_PHP"/>
</dbReference>
<evidence type="ECO:0000256" key="1">
    <source>
        <dbReference type="SAM" id="SignalP"/>
    </source>
</evidence>
<dbReference type="Pfam" id="PF00149">
    <property type="entry name" value="Metallophos"/>
    <property type="match status" value="1"/>
</dbReference>
<name>A0A7S3XBL1_9CHLO</name>
<feature type="chain" id="PRO_5030541632" description="Calcineurin-like phosphoesterase domain-containing protein" evidence="1">
    <location>
        <begin position="16"/>
        <end position="332"/>
    </location>
</feature>
<dbReference type="AlphaFoldDB" id="A0A7S3XBL1"/>
<dbReference type="SUPFAM" id="SSF56300">
    <property type="entry name" value="Metallo-dependent phosphatases"/>
    <property type="match status" value="1"/>
</dbReference>
<organism evidence="3">
    <name type="scientific">Picocystis salinarum</name>
    <dbReference type="NCBI Taxonomy" id="88271"/>
    <lineage>
        <taxon>Eukaryota</taxon>
        <taxon>Viridiplantae</taxon>
        <taxon>Chlorophyta</taxon>
        <taxon>Picocystophyceae</taxon>
        <taxon>Picocystales</taxon>
        <taxon>Picocystaceae</taxon>
        <taxon>Picocystis</taxon>
    </lineage>
</organism>
<evidence type="ECO:0000313" key="3">
    <source>
        <dbReference type="EMBL" id="CAE0606952.1"/>
    </source>
</evidence>
<dbReference type="InterPro" id="IPR029052">
    <property type="entry name" value="Metallo-depent_PP-like"/>
</dbReference>
<gene>
    <name evidence="3" type="ORF">PSAL00342_LOCUS768</name>
</gene>
<reference evidence="3" key="1">
    <citation type="submission" date="2021-01" db="EMBL/GenBank/DDBJ databases">
        <authorList>
            <person name="Corre E."/>
            <person name="Pelletier E."/>
            <person name="Niang G."/>
            <person name="Scheremetjew M."/>
            <person name="Finn R."/>
            <person name="Kale V."/>
            <person name="Holt S."/>
            <person name="Cochrane G."/>
            <person name="Meng A."/>
            <person name="Brown T."/>
            <person name="Cohen L."/>
        </authorList>
    </citation>
    <scope>NUCLEOTIDE SEQUENCE</scope>
    <source>
        <strain evidence="3">CCMP1897</strain>
    </source>
</reference>
<evidence type="ECO:0000259" key="2">
    <source>
        <dbReference type="Pfam" id="PF00149"/>
    </source>
</evidence>
<accession>A0A7S3XBL1</accession>
<sequence>MRLLLTSFAVAAALALHWMHAGGQRAHRGGLQGQPHRLVAVGDLHGDLEQGLATLQLLDVVDAQGQWNAGDATLVQTGDIVDRGGNSLDLVRLFHRLRGEAEQAGGQVITLLGNHELMNMQHQINYVSPIELQRLGAQRFENVVGVQHGELLQEGVKAWLELLNDGGLLAKHITKLPTVAVVGEGLCRTIFCHAGLLSHQLQVGLNDTDSVNQKMWEVLRKNQPHNRESHGLTDSYGPLWNRVLSKEPESMACPHVDEVLRVFNATQMVIGHTVHKQIKTRCQGRLQLIDIGISRAYRGRIGGWECVHGMPTARYQSVEKRLVPSPASFSTG</sequence>
<dbReference type="PANTHER" id="PTHR46546">
    <property type="entry name" value="SHEWANELLA-LIKE PROTEIN PHOSPHATASE 1"/>
    <property type="match status" value="1"/>
</dbReference>
<dbReference type="GO" id="GO:0016787">
    <property type="term" value="F:hydrolase activity"/>
    <property type="evidence" value="ECO:0007669"/>
    <property type="project" value="InterPro"/>
</dbReference>
<feature type="domain" description="Calcineurin-like phosphoesterase" evidence="2">
    <location>
        <begin position="37"/>
        <end position="274"/>
    </location>
</feature>
<dbReference type="Gene3D" id="3.60.21.10">
    <property type="match status" value="1"/>
</dbReference>
<keyword evidence="1" id="KW-0732">Signal</keyword>
<dbReference type="EMBL" id="HBIS01000888">
    <property type="protein sequence ID" value="CAE0606952.1"/>
    <property type="molecule type" value="Transcribed_RNA"/>
</dbReference>
<protein>
    <recommendedName>
        <fullName evidence="2">Calcineurin-like phosphoesterase domain-containing protein</fullName>
    </recommendedName>
</protein>
<proteinExistence type="predicted"/>
<dbReference type="PANTHER" id="PTHR46546:SF4">
    <property type="entry name" value="SHEWANELLA-LIKE PROTEIN PHOSPHATASE 1"/>
    <property type="match status" value="1"/>
</dbReference>